<sequence length="1251" mass="138126">MSCSENKNPLQRGGTNQQQRLLAATKSGYINIDERDYADWIVFASQFAAYLNYYDATNNINGNWKPFFENDISAAIGTVAIQDINQYRIALSERFAIIKGDEDFSTVTLKKEALGGLFACILTLCKGLDGALVKLPDTLSLKATIQNLIRIKLQPSLQKLLAYYKGGKAMGLIKEVDNPDWKVLDLPVLKASALIAAGLSPIWIKSALNWGDFMNAIPEDRSIYGDISWNNHRKINHAANHNLFSGLFDQFLLSYSKIISDAGNSLEQTLNAWNEHLPHYTLFLAFLKLFRTARDHANTLTQRHLDFYYKEVLQLFPKKAEPNKAHVILELAKQVDNYLVPKGTLFKAGKDSTGKEASYAIDRDVVFNKAKVAKLMAVYKGNTADSFGAVNNAGRLFASPVANSADGLGAPPESAWKEWHPFINKKYTDGAVSAVTMPKATIGFAVASHYLYLTEGDRLVNIKFATAFTAAQHTALLKAECYLTSEKGWVKVNSFSWGSGVISGTTTAASVLSFSLAGDVPAITNYDIKVHGGAFSTALPVLKLVLKNEDTVPYVYESLKNIVISAVEVEVKVGLNAADSVINGGIKNLSLSNDTGVLDAAKPFLPFGTAPKKGASFIIGSEEVFKKRGAKVFFRVEWKDLPDSAYYIDFNSGTFLGSDYVDSNPRVKALALQQGVWQAVSGGSDVAILSDFIVEPPYTTVNPYLATINFPDSLLALPDAAILDYAQVWRPFDITAVKGFLKLTLKDGFGHQEYQKAYTKYLIDLANEGTPSLPVEPYTPCIQKISLHYKASSVLDVSTASSYDNRAVQFFHVFPFGEVEQHKKLTGGNVSVLPQFVNPANTALNNEGEFYIGFENLLGGQSVNVLFQVLEGTSNPLLEKPDEHISWSYLSKNKWKAFTKQQVSDNTGQMVRSGIVSFVLPADAGTDNTVLPAGYIWIRASVTDKAETVCKLMAVLAQAAVVTFQYNNNAADFMDKALPAGAISKLKETTSAIKKIEQPYASFGGRANEANGPYYVRVSERLRHKARAITIWDYEHLVLEAFPAIHKVKCLNHTKYEGNDYNEVAPGHVTIITIPNLVNRNDANPLRPYTNQDVLSAINDFLRERLSCHVKLHVRHPQFEEVRLDFKLKLVNGLEFNFYHDLLQQEITAFLTPWAYGKTTDVEFGGKVHKSVLIDFIEERSYVDYITDVKMYHRVDETIAAESADTDLIEASTAKSVLVSAPAKKHAIAGIIELLSATLAEDCIDEYNSAD</sequence>
<evidence type="ECO:0000313" key="1">
    <source>
        <dbReference type="EMBL" id="MBD1363173.1"/>
    </source>
</evidence>
<protein>
    <submittedName>
        <fullName evidence="1">Baseplate J/gp47 family protein</fullName>
    </submittedName>
</protein>
<evidence type="ECO:0000313" key="2">
    <source>
        <dbReference type="Proteomes" id="UP000606600"/>
    </source>
</evidence>
<gene>
    <name evidence="1" type="ORF">IDJ77_05050</name>
</gene>
<dbReference type="EMBL" id="JACWMY010000002">
    <property type="protein sequence ID" value="MBD1363173.1"/>
    <property type="molecule type" value="Genomic_DNA"/>
</dbReference>
<comment type="caution">
    <text evidence="1">The sequence shown here is derived from an EMBL/GenBank/DDBJ whole genome shotgun (WGS) entry which is preliminary data.</text>
</comment>
<dbReference type="RefSeq" id="WP_191187837.1">
    <property type="nucleotide sequence ID" value="NZ_JACWMY010000002.1"/>
</dbReference>
<accession>A0ABR7WLH0</accession>
<proteinExistence type="predicted"/>
<organism evidence="1 2">
    <name type="scientific">Mucilaginibacter pankratovii</name>
    <dbReference type="NCBI Taxonomy" id="2772110"/>
    <lineage>
        <taxon>Bacteria</taxon>
        <taxon>Pseudomonadati</taxon>
        <taxon>Bacteroidota</taxon>
        <taxon>Sphingobacteriia</taxon>
        <taxon>Sphingobacteriales</taxon>
        <taxon>Sphingobacteriaceae</taxon>
        <taxon>Mucilaginibacter</taxon>
    </lineage>
</organism>
<reference evidence="1 2" key="1">
    <citation type="submission" date="2020-09" db="EMBL/GenBank/DDBJ databases">
        <title>Novel species of Mucilaginibacter isolated from a glacier on the Tibetan Plateau.</title>
        <authorList>
            <person name="Liu Q."/>
            <person name="Xin Y.-H."/>
        </authorList>
    </citation>
    <scope>NUCLEOTIDE SEQUENCE [LARGE SCALE GENOMIC DNA]</scope>
    <source>
        <strain evidence="1 2">ZT4R22</strain>
    </source>
</reference>
<name>A0ABR7WLH0_9SPHI</name>
<keyword evidence="2" id="KW-1185">Reference proteome</keyword>
<dbReference type="Proteomes" id="UP000606600">
    <property type="component" value="Unassembled WGS sequence"/>
</dbReference>